<evidence type="ECO:0000313" key="3">
    <source>
        <dbReference type="EMBL" id="TRU94040.1"/>
    </source>
</evidence>
<feature type="region of interest" description="Disordered" evidence="1">
    <location>
        <begin position="217"/>
        <end position="236"/>
    </location>
</feature>
<dbReference type="Proteomes" id="UP000320523">
    <property type="component" value="Unassembled WGS sequence"/>
</dbReference>
<dbReference type="Gene3D" id="3.90.1570.10">
    <property type="entry name" value="tt1808, chain A"/>
    <property type="match status" value="1"/>
</dbReference>
<dbReference type="CDD" id="cd06260">
    <property type="entry name" value="DUF820-like"/>
    <property type="match status" value="1"/>
</dbReference>
<dbReference type="GO" id="GO:0004519">
    <property type="term" value="F:endonuclease activity"/>
    <property type="evidence" value="ECO:0007669"/>
    <property type="project" value="UniProtKB-KW"/>
</dbReference>
<protein>
    <submittedName>
        <fullName evidence="3">Uma2 family endonuclease</fullName>
    </submittedName>
</protein>
<name>A0A552JE39_9CHRO</name>
<organism evidence="3 4">
    <name type="scientific">Microcystis wesenbergii Mw_QC_S_20081001_S30D</name>
    <dbReference type="NCBI Taxonomy" id="2486245"/>
    <lineage>
        <taxon>Bacteria</taxon>
        <taxon>Bacillati</taxon>
        <taxon>Cyanobacteriota</taxon>
        <taxon>Cyanophyceae</taxon>
        <taxon>Oscillatoriophycideae</taxon>
        <taxon>Chroococcales</taxon>
        <taxon>Microcystaceae</taxon>
        <taxon>Microcystis</taxon>
    </lineage>
</organism>
<keyword evidence="3" id="KW-0540">Nuclease</keyword>
<dbReference type="InterPro" id="IPR011335">
    <property type="entry name" value="Restrct_endonuc-II-like"/>
</dbReference>
<accession>A0A552JE39</accession>
<keyword evidence="3" id="KW-0378">Hydrolase</keyword>
<dbReference type="PANTHER" id="PTHR33352:SF3">
    <property type="entry name" value="SLR1612 PROTEIN"/>
    <property type="match status" value="1"/>
</dbReference>
<keyword evidence="3" id="KW-0255">Endonuclease</keyword>
<comment type="caution">
    <text evidence="3">The sequence shown here is derived from an EMBL/GenBank/DDBJ whole genome shotgun (WGS) entry which is preliminary data.</text>
</comment>
<dbReference type="SUPFAM" id="SSF52980">
    <property type="entry name" value="Restriction endonuclease-like"/>
    <property type="match status" value="1"/>
</dbReference>
<dbReference type="Pfam" id="PF05685">
    <property type="entry name" value="Uma2"/>
    <property type="match status" value="1"/>
</dbReference>
<proteinExistence type="predicted"/>
<evidence type="ECO:0000256" key="1">
    <source>
        <dbReference type="SAM" id="MobiDB-lite"/>
    </source>
</evidence>
<dbReference type="InterPro" id="IPR008538">
    <property type="entry name" value="Uma2"/>
</dbReference>
<evidence type="ECO:0000259" key="2">
    <source>
        <dbReference type="Pfam" id="PF05685"/>
    </source>
</evidence>
<dbReference type="PANTHER" id="PTHR33352">
    <property type="entry name" value="SLR1095 PROTEIN"/>
    <property type="match status" value="1"/>
</dbReference>
<reference evidence="3 4" key="1">
    <citation type="submission" date="2019-01" db="EMBL/GenBank/DDBJ databases">
        <title>Coherence of Microcystis species and biogeography revealed through population genomics.</title>
        <authorList>
            <person name="Perez-Carrascal O.M."/>
            <person name="Terrat Y."/>
            <person name="Giani A."/>
            <person name="Fortin N."/>
            <person name="Tromas N."/>
            <person name="Shapiro B.J."/>
        </authorList>
    </citation>
    <scope>NUCLEOTIDE SEQUENCE [LARGE SCALE GENOMIC DNA]</scope>
    <source>
        <strain evidence="3">Mw_QC_S_20081001_S30D</strain>
    </source>
</reference>
<evidence type="ECO:0000313" key="4">
    <source>
        <dbReference type="Proteomes" id="UP000320523"/>
    </source>
</evidence>
<dbReference type="InterPro" id="IPR012296">
    <property type="entry name" value="Nuclease_put_TT1808"/>
</dbReference>
<gene>
    <name evidence="3" type="ORF">EWV75_16810</name>
</gene>
<feature type="compositionally biased region" description="Basic and acidic residues" evidence="1">
    <location>
        <begin position="226"/>
        <end position="236"/>
    </location>
</feature>
<dbReference type="EMBL" id="SFAT01000162">
    <property type="protein sequence ID" value="TRU94040.1"/>
    <property type="molecule type" value="Genomic_DNA"/>
</dbReference>
<sequence length="264" mass="31421">MTTTQPLSPSQTARKDEIIFPKGEFWSDEPPLESNLHLTQIILLIKCLEWLWQDREDYFATGNLTIYYSPNQKKSEYFRGPDFFVVLGTTRNQNRKSWVVWQEEGKYPNVIIEILSESTAKTDREEKKEIYQNTFRTPDYFWFDPYSLEFEGYTLIRGKYQPIEPNQQGWLWSEELGLYLGIYADKLRYFSPRGQLIPTPEEAALLEKQAKESERQQKELALQQQEYERQQKESERQQKELALQKIEQLTARLRELGINPDETL</sequence>
<feature type="domain" description="Putative restriction endonuclease" evidence="2">
    <location>
        <begin position="19"/>
        <end position="181"/>
    </location>
</feature>
<dbReference type="AlphaFoldDB" id="A0A552JE39"/>